<dbReference type="InterPro" id="IPR002678">
    <property type="entry name" value="DUF34/NIF3"/>
</dbReference>
<evidence type="ECO:0000256" key="3">
    <source>
        <dbReference type="ARBA" id="ARBA00022723"/>
    </source>
</evidence>
<dbReference type="Pfam" id="PF01784">
    <property type="entry name" value="DUF34_NIF3"/>
    <property type="match status" value="1"/>
</dbReference>
<dbReference type="Proteomes" id="UP000220611">
    <property type="component" value="Unassembled WGS sequence"/>
</dbReference>
<protein>
    <recommendedName>
        <fullName evidence="2">GTP cyclohydrolase 1 type 2 homolog</fullName>
    </recommendedName>
</protein>
<name>A7VVR8_9FIRM</name>
<evidence type="ECO:0000313" key="6">
    <source>
        <dbReference type="EMBL" id="PEQ23999.1"/>
    </source>
</evidence>
<gene>
    <name evidence="6" type="ORF">CH238_11500</name>
    <name evidence="5" type="ORF">CLOLEP_02680</name>
</gene>
<comment type="caution">
    <text evidence="5">The sequence shown here is derived from an EMBL/GenBank/DDBJ whole genome shotgun (WGS) entry which is preliminary data.</text>
</comment>
<dbReference type="HOGENOM" id="CLU_037423_2_0_9"/>
<reference evidence="5 7" key="2">
    <citation type="submission" date="2007-08" db="EMBL/GenBank/DDBJ databases">
        <authorList>
            <person name="Fulton L."/>
            <person name="Clifton S."/>
            <person name="Fulton B."/>
            <person name="Xu J."/>
            <person name="Minx P."/>
            <person name="Pepin K.H."/>
            <person name="Johnson M."/>
            <person name="Thiruvilangam P."/>
            <person name="Bhonagiri V."/>
            <person name="Nash W.E."/>
            <person name="Wang C."/>
            <person name="Mardis E.R."/>
            <person name="Wilson R.K."/>
        </authorList>
    </citation>
    <scope>NUCLEOTIDE SEQUENCE [LARGE SCALE GENOMIC DNA]</scope>
    <source>
        <strain evidence="5 7">DSM 753</strain>
    </source>
</reference>
<evidence type="ECO:0000256" key="4">
    <source>
        <dbReference type="PIRSR" id="PIRSR602678-1"/>
    </source>
</evidence>
<comment type="similarity">
    <text evidence="1">Belongs to the GTP cyclohydrolase I type 2/NIF3 family.</text>
</comment>
<dbReference type="PANTHER" id="PTHR13799:SF14">
    <property type="entry name" value="GTP CYCLOHYDROLASE 1 TYPE 2 HOMOLOG"/>
    <property type="match status" value="1"/>
</dbReference>
<evidence type="ECO:0000313" key="5">
    <source>
        <dbReference type="EMBL" id="EDO61068.1"/>
    </source>
</evidence>
<dbReference type="OrthoDB" id="9792792at2"/>
<dbReference type="AlphaFoldDB" id="A7VVR8"/>
<feature type="binding site" evidence="4">
    <location>
        <position position="100"/>
    </location>
    <ligand>
        <name>a divalent metal cation</name>
        <dbReference type="ChEBI" id="CHEBI:60240"/>
        <label>1</label>
    </ligand>
</feature>
<keyword evidence="3 4" id="KW-0479">Metal-binding</keyword>
<feature type="binding site" evidence="4">
    <location>
        <position position="221"/>
    </location>
    <ligand>
        <name>a divalent metal cation</name>
        <dbReference type="ChEBI" id="CHEBI:60240"/>
        <label>1</label>
    </ligand>
</feature>
<dbReference type="Proteomes" id="UP000003490">
    <property type="component" value="Unassembled WGS sequence"/>
</dbReference>
<dbReference type="eggNOG" id="COG0327">
    <property type="taxonomic scope" value="Bacteria"/>
</dbReference>
<evidence type="ECO:0000256" key="1">
    <source>
        <dbReference type="ARBA" id="ARBA00006964"/>
    </source>
</evidence>
<feature type="binding site" evidence="4">
    <location>
        <position position="65"/>
    </location>
    <ligand>
        <name>a divalent metal cation</name>
        <dbReference type="ChEBI" id="CHEBI:60240"/>
        <label>1</label>
    </ligand>
</feature>
<dbReference type="Gene3D" id="3.40.1390.30">
    <property type="entry name" value="NIF3 (NGG1p interacting factor 3)-like"/>
    <property type="match status" value="2"/>
</dbReference>
<feature type="binding site" evidence="4">
    <location>
        <position position="66"/>
    </location>
    <ligand>
        <name>a divalent metal cation</name>
        <dbReference type="ChEBI" id="CHEBI:60240"/>
        <label>1</label>
    </ligand>
</feature>
<reference evidence="6 8" key="3">
    <citation type="submission" date="2017-07" db="EMBL/GenBank/DDBJ databases">
        <title>Prevalence of linear plasmids in Cutibacterium (Propionibacterium) acnes isolates obtained from prostatic tissue.</title>
        <authorList>
            <person name="Davidsson S."/>
            <person name="Carlsson J."/>
            <person name="Molling P."/>
            <person name="Andren O."/>
            <person name="Andersson S.-O."/>
            <person name="Brzuszkiewicz E."/>
            <person name="Poehlein A."/>
            <person name="Al-Zeer M."/>
            <person name="Brinkmann V."/>
            <person name="Scavenius C."/>
            <person name="Nazipi S."/>
            <person name="Soderquist B."/>
            <person name="Bruggemann H."/>
        </authorList>
    </citation>
    <scope>NUCLEOTIDE SEQUENCE [LARGE SCALE GENOMIC DNA]</scope>
    <source>
        <strain evidence="6 8">DSM 753</strain>
    </source>
</reference>
<reference evidence="5 7" key="1">
    <citation type="submission" date="2007-08" db="EMBL/GenBank/DDBJ databases">
        <title>Draft genome sequence of Clostridium leptum (DSM 753).</title>
        <authorList>
            <person name="Sudarsanam P."/>
            <person name="Ley R."/>
            <person name="Guruge J."/>
            <person name="Turnbaugh P.J."/>
            <person name="Mahowald M."/>
            <person name="Liep D."/>
            <person name="Gordon J."/>
        </authorList>
    </citation>
    <scope>NUCLEOTIDE SEQUENCE [LARGE SCALE GENOMIC DNA]</scope>
    <source>
        <strain evidence="5 7">DSM 753</strain>
    </source>
</reference>
<dbReference type="EMBL" id="ABCB02000019">
    <property type="protein sequence ID" value="EDO61068.1"/>
    <property type="molecule type" value="Genomic_DNA"/>
</dbReference>
<evidence type="ECO:0000313" key="7">
    <source>
        <dbReference type="Proteomes" id="UP000003490"/>
    </source>
</evidence>
<feature type="binding site" evidence="4">
    <location>
        <position position="217"/>
    </location>
    <ligand>
        <name>a divalent metal cation</name>
        <dbReference type="ChEBI" id="CHEBI:60240"/>
        <label>1</label>
    </ligand>
</feature>
<dbReference type="InterPro" id="IPR036069">
    <property type="entry name" value="DUF34/NIF3_sf"/>
</dbReference>
<dbReference type="NCBIfam" id="TIGR00486">
    <property type="entry name" value="YbgI_SA1388"/>
    <property type="match status" value="1"/>
</dbReference>
<keyword evidence="8" id="KW-1185">Reference proteome</keyword>
<proteinExistence type="inferred from homology"/>
<dbReference type="GO" id="GO:0046872">
    <property type="term" value="F:metal ion binding"/>
    <property type="evidence" value="ECO:0007669"/>
    <property type="project" value="UniProtKB-KW"/>
</dbReference>
<dbReference type="FunFam" id="3.40.1390.30:FF:000001">
    <property type="entry name" value="GTP cyclohydrolase 1 type 2"/>
    <property type="match status" value="1"/>
</dbReference>
<sequence length="254" mass="27480">MAAIDEIYRYLNEIAPFSTAMDFDNAGFLVGDGKTEVTKALVTLDITAQSVRQAREKGAQLIVSHHPVIFHPLKRLLSNSVPYLLAKEGIGAICAHTNLDMAPGGVNDCLAAALELSGRMEVAFYGELPCCVMGTLAQPMEPKSFAAFVKERLSCEGIRYVAGNRPVRKVALCSGAGGEFLFDAMEKGADAFVTGEVKHHEILAAKEAGLTLVDGGHFKTEDIAMEPLRERLSRAFPGIEFFLEENAGDGIRYL</sequence>
<dbReference type="SUPFAM" id="SSF102705">
    <property type="entry name" value="NIF3 (NGG1p interacting factor 3)-like"/>
    <property type="match status" value="1"/>
</dbReference>
<evidence type="ECO:0000256" key="2">
    <source>
        <dbReference type="ARBA" id="ARBA00022112"/>
    </source>
</evidence>
<accession>A7VVR8</accession>
<evidence type="ECO:0000313" key="8">
    <source>
        <dbReference type="Proteomes" id="UP000220611"/>
    </source>
</evidence>
<dbReference type="GO" id="GO:0005737">
    <property type="term" value="C:cytoplasm"/>
    <property type="evidence" value="ECO:0007669"/>
    <property type="project" value="TreeGrafter"/>
</dbReference>
<organism evidence="5 7">
    <name type="scientific">[Clostridium] leptum DSM 753</name>
    <dbReference type="NCBI Taxonomy" id="428125"/>
    <lineage>
        <taxon>Bacteria</taxon>
        <taxon>Bacillati</taxon>
        <taxon>Bacillota</taxon>
        <taxon>Clostridia</taxon>
        <taxon>Eubacteriales</taxon>
        <taxon>Oscillospiraceae</taxon>
        <taxon>Oscillospiraceae incertae sedis</taxon>
    </lineage>
</organism>
<dbReference type="PANTHER" id="PTHR13799">
    <property type="entry name" value="NGG1 INTERACTING FACTOR 3"/>
    <property type="match status" value="1"/>
</dbReference>
<dbReference type="EMBL" id="NOXF01000009">
    <property type="protein sequence ID" value="PEQ23999.1"/>
    <property type="molecule type" value="Genomic_DNA"/>
</dbReference>